<evidence type="ECO:0000256" key="1">
    <source>
        <dbReference type="ARBA" id="ARBA00001933"/>
    </source>
</evidence>
<evidence type="ECO:0000259" key="7">
    <source>
        <dbReference type="Pfam" id="PF02784"/>
    </source>
</evidence>
<keyword evidence="2" id="KW-0210">Decarboxylase</keyword>
<gene>
    <name evidence="8" type="ORF">NESM_000868600</name>
</gene>
<evidence type="ECO:0000313" key="9">
    <source>
        <dbReference type="Proteomes" id="UP001430356"/>
    </source>
</evidence>
<dbReference type="CDD" id="cd06828">
    <property type="entry name" value="PLPDE_III_DapDC"/>
    <property type="match status" value="1"/>
</dbReference>
<dbReference type="Gene3D" id="2.40.37.10">
    <property type="entry name" value="Lyase, Ornithine Decarboxylase, Chain A, domain 1"/>
    <property type="match status" value="1"/>
</dbReference>
<accession>A0AAW0F0A2</accession>
<dbReference type="GO" id="GO:0008836">
    <property type="term" value="F:diaminopimelate decarboxylase activity"/>
    <property type="evidence" value="ECO:0007669"/>
    <property type="project" value="InterPro"/>
</dbReference>
<reference evidence="8 9" key="1">
    <citation type="journal article" date="2021" name="MBio">
        <title>A New Model Trypanosomatid, Novymonas esmeraldas: Genomic Perception of Its 'Candidatus Pandoraea novymonadis' Endosymbiont.</title>
        <authorList>
            <person name="Zakharova A."/>
            <person name="Saura A."/>
            <person name="Butenko A."/>
            <person name="Podesvova L."/>
            <person name="Warmusova S."/>
            <person name="Kostygov A.Y."/>
            <person name="Nenarokova A."/>
            <person name="Lukes J."/>
            <person name="Opperdoes F.R."/>
            <person name="Yurchenko V."/>
        </authorList>
    </citation>
    <scope>NUCLEOTIDE SEQUENCE [LARGE SCALE GENOMIC DNA]</scope>
    <source>
        <strain evidence="8 9">E262AT.01</strain>
    </source>
</reference>
<dbReference type="Pfam" id="PF02784">
    <property type="entry name" value="Orn_Arg_deC_N"/>
    <property type="match status" value="1"/>
</dbReference>
<evidence type="ECO:0000256" key="3">
    <source>
        <dbReference type="ARBA" id="ARBA00022898"/>
    </source>
</evidence>
<dbReference type="FunFam" id="3.20.20.10:FF:000003">
    <property type="entry name" value="Diaminopimelate decarboxylase"/>
    <property type="match status" value="1"/>
</dbReference>
<organism evidence="8 9">
    <name type="scientific">Novymonas esmeraldas</name>
    <dbReference type="NCBI Taxonomy" id="1808958"/>
    <lineage>
        <taxon>Eukaryota</taxon>
        <taxon>Discoba</taxon>
        <taxon>Euglenozoa</taxon>
        <taxon>Kinetoplastea</taxon>
        <taxon>Metakinetoplastina</taxon>
        <taxon>Trypanosomatida</taxon>
        <taxon>Trypanosomatidae</taxon>
        <taxon>Novymonas</taxon>
    </lineage>
</organism>
<dbReference type="AlphaFoldDB" id="A0AAW0F0A2"/>
<comment type="cofactor">
    <cofactor evidence="1 5">
        <name>pyridoxal 5'-phosphate</name>
        <dbReference type="ChEBI" id="CHEBI:597326"/>
    </cofactor>
</comment>
<dbReference type="SUPFAM" id="SSF50621">
    <property type="entry name" value="Alanine racemase C-terminal domain-like"/>
    <property type="match status" value="1"/>
</dbReference>
<feature type="active site" description="Proton donor" evidence="5">
    <location>
        <position position="390"/>
    </location>
</feature>
<evidence type="ECO:0000256" key="2">
    <source>
        <dbReference type="ARBA" id="ARBA00022793"/>
    </source>
</evidence>
<dbReference type="GO" id="GO:0009089">
    <property type="term" value="P:lysine biosynthetic process via diaminopimelate"/>
    <property type="evidence" value="ECO:0007669"/>
    <property type="project" value="InterPro"/>
</dbReference>
<dbReference type="InterPro" id="IPR000183">
    <property type="entry name" value="Orn/DAP/Arg_de-COase"/>
</dbReference>
<evidence type="ECO:0000256" key="5">
    <source>
        <dbReference type="PIRSR" id="PIRSR600183-50"/>
    </source>
</evidence>
<dbReference type="EMBL" id="JAECZO010000199">
    <property type="protein sequence ID" value="KAK7199009.1"/>
    <property type="molecule type" value="Genomic_DNA"/>
</dbReference>
<dbReference type="SUPFAM" id="SSF51419">
    <property type="entry name" value="PLP-binding barrel"/>
    <property type="match status" value="1"/>
</dbReference>
<evidence type="ECO:0000256" key="6">
    <source>
        <dbReference type="SAM" id="MobiDB-lite"/>
    </source>
</evidence>
<proteinExistence type="inferred from homology"/>
<keyword evidence="4" id="KW-0456">Lyase</keyword>
<dbReference type="PANTHER" id="PTHR43727">
    <property type="entry name" value="DIAMINOPIMELATE DECARBOXYLASE"/>
    <property type="match status" value="1"/>
</dbReference>
<dbReference type="Gene3D" id="3.20.20.10">
    <property type="entry name" value="Alanine racemase"/>
    <property type="match status" value="1"/>
</dbReference>
<dbReference type="InterPro" id="IPR029066">
    <property type="entry name" value="PLP-binding_barrel"/>
</dbReference>
<feature type="domain" description="Orn/DAP/Arg decarboxylase 2 N-terminal" evidence="7">
    <location>
        <begin position="35"/>
        <end position="282"/>
    </location>
</feature>
<sequence>MERPASDEGHLLIGGVDAVELAATYGTPLMVYDVEDIRARARAFCAAFAAHGVRHRVAYASKALSIRAVYEVALEEGLDVDVVSGGELFTALRAGVPAERIHFHGNNKSDAELRYALSSRVGCFVVDNMREVELLPRLALEVWAAEDQSSAVASARRVRVLLRVAPGITAHTHAHNTTGQVDSKFGLDIASGDATRAFQRLSALPHVHVLGLHCHIGSQIFQPASHAAAARRLMALMDEWDMQECVLNVGGGFGVRYTPADAPLPLQDFVDVIVGAATAYVAERHNSSSGSSTGDGAAGTASTPPPRSSRLRVPEFWIEPGRSLVCEAGTTLYTAGAQKHVPQVRTYLAVDGGMSDNIRPVTYQSVYTAVMANRMHAPADHTYTIVGKLCETGDQLIQNAALPEAHEGDIVAVLCTGAYCYAMASNYNKLCRPAVVFAERGVAKLVVRRETPEDLVRHELAYT</sequence>
<protein>
    <submittedName>
        <fullName evidence="8">Pyridoxal-dependent decarboxylase</fullName>
    </submittedName>
</protein>
<dbReference type="InterPro" id="IPR002986">
    <property type="entry name" value="DAP_deCOOHase_LysA"/>
</dbReference>
<dbReference type="HAMAP" id="MF_02120">
    <property type="entry name" value="LysA"/>
    <property type="match status" value="1"/>
</dbReference>
<dbReference type="Proteomes" id="UP001430356">
    <property type="component" value="Unassembled WGS sequence"/>
</dbReference>
<evidence type="ECO:0000313" key="8">
    <source>
        <dbReference type="EMBL" id="KAK7199009.1"/>
    </source>
</evidence>
<evidence type="ECO:0000256" key="4">
    <source>
        <dbReference type="ARBA" id="ARBA00023239"/>
    </source>
</evidence>
<keyword evidence="9" id="KW-1185">Reference proteome</keyword>
<feature type="compositionally biased region" description="Low complexity" evidence="6">
    <location>
        <begin position="287"/>
        <end position="302"/>
    </location>
</feature>
<dbReference type="PRINTS" id="PR01179">
    <property type="entry name" value="ODADCRBXLASE"/>
</dbReference>
<dbReference type="InterPro" id="IPR009006">
    <property type="entry name" value="Ala_racemase/Decarboxylase_C"/>
</dbReference>
<name>A0AAW0F0A2_9TRYP</name>
<dbReference type="PRINTS" id="PR01181">
    <property type="entry name" value="DAPDCRBXLASE"/>
</dbReference>
<dbReference type="InterPro" id="IPR022644">
    <property type="entry name" value="De-COase2_N"/>
</dbReference>
<feature type="region of interest" description="Disordered" evidence="6">
    <location>
        <begin position="284"/>
        <end position="312"/>
    </location>
</feature>
<feature type="modified residue" description="N6-(pyridoxal phosphate)lysine" evidence="5">
    <location>
        <position position="62"/>
    </location>
</feature>
<keyword evidence="3 5" id="KW-0663">Pyridoxal phosphate</keyword>
<comment type="caution">
    <text evidence="8">The sequence shown here is derived from an EMBL/GenBank/DDBJ whole genome shotgun (WGS) entry which is preliminary data.</text>
</comment>
<dbReference type="PANTHER" id="PTHR43727:SF2">
    <property type="entry name" value="GROUP IV DECARBOXYLASE"/>
    <property type="match status" value="1"/>
</dbReference>